<dbReference type="Proteomes" id="UP000120576">
    <property type="component" value="Genome"/>
</dbReference>
<evidence type="ECO:0000313" key="2">
    <source>
        <dbReference type="Proteomes" id="UP000120576"/>
    </source>
</evidence>
<dbReference type="GeneID" id="5179406"/>
<keyword evidence="2" id="KW-1185">Reference proteome</keyword>
<reference evidence="1 2" key="1">
    <citation type="journal article" date="2006" name="J. Gen. Virol.">
        <title>Genome sequences of two frog herpesviruses.</title>
        <authorList>
            <person name="Davison A.J."/>
            <person name="Cunningham C."/>
            <person name="Sauerbier W."/>
            <person name="McKinnell R.G."/>
        </authorList>
    </citation>
    <scope>NUCLEOTIDE SEQUENCE [LARGE SCALE GENOMIC DNA]</scope>
    <source>
        <strain evidence="1">ATCC VR-568</strain>
    </source>
</reference>
<name>Q14W14_9VIRU</name>
<dbReference type="OrthoDB" id="41269at10239"/>
<dbReference type="RefSeq" id="YP_656600.1">
    <property type="nucleotide sequence ID" value="NC_008210.1"/>
</dbReference>
<sequence>MASDSSNSTLLSLPFDITKLSCFVNSEVVPEFQSNVNVFFVIMCVGDTLYYVHNDSVNEALTWTKIHLNEDETATVELPRGKRVAAAELHVGFTRPAFTVGKWRSVFTKTRAEIYPESTTHTNAVSVTFPLLGPGSMLAVPLALWWTPLIVQPLSGTLMRVPCSLESGRCYLLSVEQYVNMRAWMGEKGATTQDVYNLYPDDNNYQPTARRDFLWYLPQPCTIVRYWPYSSVDVQATYCATIKHLYLSPNRSTSSILVSTDVFGQHTHRLVQGVDGGVLTQDRQLLIPNIRGICDTWMLDGYCRNEHLEWDMARMGMLPLHPCEGLEEALLYIYNSTHETWSQCISRLQSLYCPFFKHAAQPLLEFLGAPELKKPCPNAYPLVCLWEAQNRTRSFPAEFCGFPSLLLGDLGRVVYRSLDRDSLPPLSLFPSR</sequence>
<dbReference type="EMBL" id="DQ665652">
    <property type="protein sequence ID" value="ABG25610.1"/>
    <property type="molecule type" value="Genomic_DNA"/>
</dbReference>
<evidence type="ECO:0000313" key="1">
    <source>
        <dbReference type="EMBL" id="ABG25610.1"/>
    </source>
</evidence>
<organism evidence="1 2">
    <name type="scientific">Ranid herpesvirus 2</name>
    <dbReference type="NCBI Taxonomy" id="389214"/>
    <lineage>
        <taxon>Viruses</taxon>
        <taxon>Duplodnaviria</taxon>
        <taxon>Heunggongvirae</taxon>
        <taxon>Peploviricota</taxon>
        <taxon>Herviviricetes</taxon>
        <taxon>Herpesvirales</taxon>
        <taxon>Alloherpesviridae</taxon>
        <taxon>Batravirus</taxon>
        <taxon>Batravirus ranidallo2</taxon>
    </lineage>
</organism>
<dbReference type="KEGG" id="vg:5179406"/>
<protein>
    <submittedName>
        <fullName evidence="1">ORF92</fullName>
    </submittedName>
</protein>
<proteinExistence type="predicted"/>
<accession>Q14W14</accession>